<evidence type="ECO:0000259" key="5">
    <source>
        <dbReference type="PROSITE" id="PS50977"/>
    </source>
</evidence>
<dbReference type="InterPro" id="IPR041669">
    <property type="entry name" value="TetR_C_15"/>
</dbReference>
<evidence type="ECO:0000256" key="2">
    <source>
        <dbReference type="ARBA" id="ARBA00023125"/>
    </source>
</evidence>
<gene>
    <name evidence="6" type="ORF">SAMN02982929_06098</name>
    <name evidence="7" type="ORF">SAMN05216506_105188</name>
</gene>
<keyword evidence="8" id="KW-1185">Reference proteome</keyword>
<dbReference type="GO" id="GO:0000976">
    <property type="term" value="F:transcription cis-regulatory region binding"/>
    <property type="evidence" value="ECO:0007669"/>
    <property type="project" value="TreeGrafter"/>
</dbReference>
<dbReference type="PROSITE" id="PS50977">
    <property type="entry name" value="HTH_TETR_2"/>
    <property type="match status" value="1"/>
</dbReference>
<dbReference type="Pfam" id="PF00440">
    <property type="entry name" value="TetR_N"/>
    <property type="match status" value="1"/>
</dbReference>
<keyword evidence="2 4" id="KW-0238">DNA-binding</keyword>
<feature type="DNA-binding region" description="H-T-H motif" evidence="4">
    <location>
        <begin position="18"/>
        <end position="37"/>
    </location>
</feature>
<dbReference type="GO" id="GO:0003700">
    <property type="term" value="F:DNA-binding transcription factor activity"/>
    <property type="evidence" value="ECO:0007669"/>
    <property type="project" value="TreeGrafter"/>
</dbReference>
<dbReference type="PRINTS" id="PR00455">
    <property type="entry name" value="HTHTETR"/>
</dbReference>
<dbReference type="InterPro" id="IPR050109">
    <property type="entry name" value="HTH-type_TetR-like_transc_reg"/>
</dbReference>
<dbReference type="Proteomes" id="UP000236729">
    <property type="component" value="Unassembled WGS sequence"/>
</dbReference>
<dbReference type="PROSITE" id="PS01081">
    <property type="entry name" value="HTH_TETR_1"/>
    <property type="match status" value="1"/>
</dbReference>
<dbReference type="EMBL" id="FNVB01000010">
    <property type="protein sequence ID" value="SEG95149.1"/>
    <property type="molecule type" value="Genomic_DNA"/>
</dbReference>
<evidence type="ECO:0000313" key="8">
    <source>
        <dbReference type="Proteomes" id="UP000199690"/>
    </source>
</evidence>
<dbReference type="SUPFAM" id="SSF46689">
    <property type="entry name" value="Homeodomain-like"/>
    <property type="match status" value="1"/>
</dbReference>
<dbReference type="InterPro" id="IPR009057">
    <property type="entry name" value="Homeodomain-like_sf"/>
</dbReference>
<feature type="domain" description="HTH tetR-type" evidence="5">
    <location>
        <begin position="1"/>
        <end position="55"/>
    </location>
</feature>
<dbReference type="SMR" id="A0A1H6EDS6"/>
<keyword evidence="1" id="KW-0805">Transcription regulation</keyword>
<evidence type="ECO:0000256" key="3">
    <source>
        <dbReference type="ARBA" id="ARBA00023163"/>
    </source>
</evidence>
<evidence type="ECO:0000256" key="4">
    <source>
        <dbReference type="PROSITE-ProRule" id="PRU00335"/>
    </source>
</evidence>
<dbReference type="PANTHER" id="PTHR30055">
    <property type="entry name" value="HTH-TYPE TRANSCRIPTIONAL REGULATOR RUTR"/>
    <property type="match status" value="1"/>
</dbReference>
<reference evidence="6" key="1">
    <citation type="submission" date="2016-10" db="EMBL/GenBank/DDBJ databases">
        <authorList>
            <person name="de Groot N.N."/>
        </authorList>
    </citation>
    <scope>NUCLEOTIDE SEQUENCE [LARGE SCALE GENOMIC DNA]</scope>
    <source>
        <strain evidence="6">ATCC 20501</strain>
    </source>
</reference>
<dbReference type="InterPro" id="IPR023772">
    <property type="entry name" value="DNA-bd_HTH_TetR-type_CS"/>
</dbReference>
<dbReference type="RefSeq" id="WP_093352489.1">
    <property type="nucleotide sequence ID" value="NZ_FNVB01000010.1"/>
</dbReference>
<accession>A0A1H6EDS6</accession>
<accession>A0A1I1TW74</accession>
<evidence type="ECO:0000313" key="6">
    <source>
        <dbReference type="EMBL" id="SEG95149.1"/>
    </source>
</evidence>
<dbReference type="PANTHER" id="PTHR30055:SF234">
    <property type="entry name" value="HTH-TYPE TRANSCRIPTIONAL REGULATOR BETI"/>
    <property type="match status" value="1"/>
</dbReference>
<evidence type="ECO:0000256" key="1">
    <source>
        <dbReference type="ARBA" id="ARBA00023015"/>
    </source>
</evidence>
<evidence type="ECO:0000313" key="7">
    <source>
        <dbReference type="EMBL" id="SFD59810.1"/>
    </source>
</evidence>
<name>A0A1H6EDS6_9PSEU</name>
<reference evidence="8 9" key="2">
    <citation type="submission" date="2016-10" db="EMBL/GenBank/DDBJ databases">
        <authorList>
            <person name="Varghese N."/>
            <person name="Submissions S."/>
        </authorList>
    </citation>
    <scope>NUCLEOTIDE SEQUENCE [LARGE SCALE GENOMIC DNA]</scope>
    <source>
        <strain evidence="9">ATCC 20501</strain>
        <strain evidence="7 8">CGMCC 4.3529</strain>
    </source>
</reference>
<organism evidence="6 9">
    <name type="scientific">Saccharopolyspora kobensis</name>
    <dbReference type="NCBI Taxonomy" id="146035"/>
    <lineage>
        <taxon>Bacteria</taxon>
        <taxon>Bacillati</taxon>
        <taxon>Actinomycetota</taxon>
        <taxon>Actinomycetes</taxon>
        <taxon>Pseudonocardiales</taxon>
        <taxon>Pseudonocardiaceae</taxon>
        <taxon>Saccharopolyspora</taxon>
    </lineage>
</organism>
<protein>
    <submittedName>
        <fullName evidence="6">Transcriptional regulator, TetR family</fullName>
    </submittedName>
</protein>
<sequence length="182" mass="19940">MILEAAAQVFQREGLSATTNRIAERAGVSIGSVYQYFPNKRAILHALSEQHLQQVEADLLALSHDIAQLSPRWSDVVRALVTGAIDAHEKHSGMHHLLYEHTPRTAEGVAQRQSLFLRLVPVIAHQLRRCSVGGPDHELTAALLVHGIDAQLHRVVLAPGDDRTPTERADALIALWSALPAD</sequence>
<dbReference type="AlphaFoldDB" id="A0A1H6EDS6"/>
<dbReference type="Proteomes" id="UP000199690">
    <property type="component" value="Unassembled WGS sequence"/>
</dbReference>
<dbReference type="Gene3D" id="1.10.357.10">
    <property type="entry name" value="Tetracycline Repressor, domain 2"/>
    <property type="match status" value="1"/>
</dbReference>
<proteinExistence type="predicted"/>
<evidence type="ECO:0000313" key="9">
    <source>
        <dbReference type="Proteomes" id="UP000236729"/>
    </source>
</evidence>
<dbReference type="InterPro" id="IPR001647">
    <property type="entry name" value="HTH_TetR"/>
</dbReference>
<dbReference type="EMBL" id="FOME01000005">
    <property type="protein sequence ID" value="SFD59810.1"/>
    <property type="molecule type" value="Genomic_DNA"/>
</dbReference>
<dbReference type="Pfam" id="PF17918">
    <property type="entry name" value="TetR_C_15"/>
    <property type="match status" value="1"/>
</dbReference>
<keyword evidence="3" id="KW-0804">Transcription</keyword>